<dbReference type="PANTHER" id="PTHR46876">
    <property type="entry name" value="LOW-DENSITY LIPOPROTEIN RECEPTOR-RELATED PROTEIN 11"/>
    <property type="match status" value="1"/>
</dbReference>
<dbReference type="SUPFAM" id="SSF57424">
    <property type="entry name" value="LDL receptor-like module"/>
    <property type="match status" value="1"/>
</dbReference>
<dbReference type="CDD" id="cd00112">
    <property type="entry name" value="LDLa"/>
    <property type="match status" value="1"/>
</dbReference>
<dbReference type="Gene3D" id="4.10.400.10">
    <property type="entry name" value="Low-density Lipoprotein Receptor"/>
    <property type="match status" value="1"/>
</dbReference>
<feature type="compositionally biased region" description="Basic residues" evidence="3">
    <location>
        <begin position="200"/>
        <end position="209"/>
    </location>
</feature>
<dbReference type="PROSITE" id="PS50068">
    <property type="entry name" value="LDLRA_2"/>
    <property type="match status" value="1"/>
</dbReference>
<protein>
    <submittedName>
        <fullName evidence="5">Chitin-binding type-2 domain-containing protein</fullName>
    </submittedName>
</protein>
<feature type="disulfide bond" evidence="2">
    <location>
        <begin position="63"/>
        <end position="78"/>
    </location>
</feature>
<evidence type="ECO:0000256" key="3">
    <source>
        <dbReference type="SAM" id="MobiDB-lite"/>
    </source>
</evidence>
<keyword evidence="1 2" id="KW-1015">Disulfide bond</keyword>
<evidence type="ECO:0000256" key="2">
    <source>
        <dbReference type="PROSITE-ProRule" id="PRU00124"/>
    </source>
</evidence>
<dbReference type="Proteomes" id="UP000095280">
    <property type="component" value="Unplaced"/>
</dbReference>
<accession>A0A1I8F2J5</accession>
<dbReference type="AlphaFoldDB" id="A0A1I8F2J5"/>
<feature type="region of interest" description="Disordered" evidence="3">
    <location>
        <begin position="126"/>
        <end position="227"/>
    </location>
</feature>
<keyword evidence="4" id="KW-1185">Reference proteome</keyword>
<reference evidence="5" key="1">
    <citation type="submission" date="2016-11" db="UniProtKB">
        <authorList>
            <consortium name="WormBaseParasite"/>
        </authorList>
    </citation>
    <scope>IDENTIFICATION</scope>
</reference>
<feature type="compositionally biased region" description="Pro residues" evidence="3">
    <location>
        <begin position="1"/>
        <end position="13"/>
    </location>
</feature>
<dbReference type="InterPro" id="IPR036055">
    <property type="entry name" value="LDL_receptor-like_sf"/>
</dbReference>
<dbReference type="SMART" id="SM00192">
    <property type="entry name" value="LDLa"/>
    <property type="match status" value="1"/>
</dbReference>
<proteinExistence type="predicted"/>
<sequence>LPLPPPPQPPQQQPAPTQAPVATQPQPQLQQKKPASVCRYPDLQFQCRDITKAPHCIAIYDRCDGIVHCGDGSDEAACSSAGRRRQTIGDRRTKRGSGGCQPATVSAYDAPALRRLELLRRVAATAPASQTAGSLGRRAATAAADPPWRPRSSGRAAEIGELDLPSGRRAKQRARPAATEAPLRDSSRKSTPSKPQPPKPSKRKKRRAASRPDRSSRRRAGRADGELPAVRTQPWSRWPWAWASAWSLWLFLTCRIRQLRARFRRAAKR</sequence>
<feature type="region of interest" description="Disordered" evidence="3">
    <location>
        <begin position="1"/>
        <end position="35"/>
    </location>
</feature>
<evidence type="ECO:0000313" key="5">
    <source>
        <dbReference type="WBParaSite" id="maker-unitig_13369-snap-gene-0.2-mRNA-1"/>
    </source>
</evidence>
<organism evidence="4 5">
    <name type="scientific">Macrostomum lignano</name>
    <dbReference type="NCBI Taxonomy" id="282301"/>
    <lineage>
        <taxon>Eukaryota</taxon>
        <taxon>Metazoa</taxon>
        <taxon>Spiralia</taxon>
        <taxon>Lophotrochozoa</taxon>
        <taxon>Platyhelminthes</taxon>
        <taxon>Rhabditophora</taxon>
        <taxon>Macrostomorpha</taxon>
        <taxon>Macrostomida</taxon>
        <taxon>Macrostomidae</taxon>
        <taxon>Macrostomum</taxon>
    </lineage>
</organism>
<evidence type="ECO:0000313" key="4">
    <source>
        <dbReference type="Proteomes" id="UP000095280"/>
    </source>
</evidence>
<dbReference type="Pfam" id="PF00057">
    <property type="entry name" value="Ldl_recept_a"/>
    <property type="match status" value="1"/>
</dbReference>
<name>A0A1I8F2J5_9PLAT</name>
<evidence type="ECO:0000256" key="1">
    <source>
        <dbReference type="ARBA" id="ARBA00023157"/>
    </source>
</evidence>
<dbReference type="PROSITE" id="PS01209">
    <property type="entry name" value="LDLRA_1"/>
    <property type="match status" value="1"/>
</dbReference>
<dbReference type="InterPro" id="IPR023415">
    <property type="entry name" value="LDLR_class-A_CS"/>
</dbReference>
<feature type="region of interest" description="Disordered" evidence="3">
    <location>
        <begin position="82"/>
        <end position="104"/>
    </location>
</feature>
<feature type="compositionally biased region" description="Low complexity" evidence="3">
    <location>
        <begin position="14"/>
        <end position="35"/>
    </location>
</feature>
<comment type="caution">
    <text evidence="2">Lacks conserved residue(s) required for the propagation of feature annotation.</text>
</comment>
<dbReference type="InterPro" id="IPR002172">
    <property type="entry name" value="LDrepeatLR_classA_rpt"/>
</dbReference>
<dbReference type="WBParaSite" id="maker-unitig_13369-snap-gene-0.2-mRNA-1">
    <property type="protein sequence ID" value="maker-unitig_13369-snap-gene-0.2-mRNA-1"/>
    <property type="gene ID" value="maker-unitig_13369-snap-gene-0.2"/>
</dbReference>
<dbReference type="PANTHER" id="PTHR46876:SF1">
    <property type="entry name" value="LOW-DENSITY LIPOPROTEIN RECEPTOR-RELATED PROTEIN 11"/>
    <property type="match status" value="1"/>
</dbReference>
<feature type="compositionally biased region" description="Basic and acidic residues" evidence="3">
    <location>
        <begin position="210"/>
        <end position="225"/>
    </location>
</feature>